<comment type="similarity">
    <text evidence="8">Belongs to the binding-protein-dependent transport system permease family.</text>
</comment>
<dbReference type="CDD" id="cd06261">
    <property type="entry name" value="TM_PBP2"/>
    <property type="match status" value="1"/>
</dbReference>
<evidence type="ECO:0000256" key="6">
    <source>
        <dbReference type="ARBA" id="ARBA00022989"/>
    </source>
</evidence>
<gene>
    <name evidence="10" type="ORF">CVS30_04745</name>
</gene>
<evidence type="ECO:0000259" key="9">
    <source>
        <dbReference type="PROSITE" id="PS50928"/>
    </source>
</evidence>
<dbReference type="AlphaFoldDB" id="A0A2V5J8E1"/>
<dbReference type="SUPFAM" id="SSF161098">
    <property type="entry name" value="MetI-like"/>
    <property type="match status" value="1"/>
</dbReference>
<dbReference type="Proteomes" id="UP000247980">
    <property type="component" value="Unassembled WGS sequence"/>
</dbReference>
<feature type="transmembrane region" description="Helical" evidence="8">
    <location>
        <begin position="269"/>
        <end position="289"/>
    </location>
</feature>
<feature type="transmembrane region" description="Helical" evidence="8">
    <location>
        <begin position="104"/>
        <end position="128"/>
    </location>
</feature>
<evidence type="ECO:0000256" key="1">
    <source>
        <dbReference type="ARBA" id="ARBA00004429"/>
    </source>
</evidence>
<feature type="transmembrane region" description="Helical" evidence="8">
    <location>
        <begin position="40"/>
        <end position="63"/>
    </location>
</feature>
<evidence type="ECO:0000256" key="8">
    <source>
        <dbReference type="RuleBase" id="RU363032"/>
    </source>
</evidence>
<keyword evidence="3" id="KW-1003">Cell membrane</keyword>
<feature type="domain" description="ABC transmembrane type-1" evidence="9">
    <location>
        <begin position="104"/>
        <end position="290"/>
    </location>
</feature>
<dbReference type="Pfam" id="PF00528">
    <property type="entry name" value="BPD_transp_1"/>
    <property type="match status" value="1"/>
</dbReference>
<dbReference type="OrthoDB" id="6637947at2"/>
<dbReference type="PANTHER" id="PTHR43386">
    <property type="entry name" value="OLIGOPEPTIDE TRANSPORT SYSTEM PERMEASE PROTEIN APPC"/>
    <property type="match status" value="1"/>
</dbReference>
<evidence type="ECO:0000313" key="10">
    <source>
        <dbReference type="EMBL" id="PYI39280.1"/>
    </source>
</evidence>
<name>A0A2V5J8E1_9MICC</name>
<evidence type="ECO:0000256" key="5">
    <source>
        <dbReference type="ARBA" id="ARBA00022692"/>
    </source>
</evidence>
<dbReference type="EMBL" id="QJVC01000003">
    <property type="protein sequence ID" value="PYI39280.1"/>
    <property type="molecule type" value="Genomic_DNA"/>
</dbReference>
<evidence type="ECO:0000313" key="11">
    <source>
        <dbReference type="Proteomes" id="UP000247980"/>
    </source>
</evidence>
<evidence type="ECO:0000256" key="7">
    <source>
        <dbReference type="ARBA" id="ARBA00023136"/>
    </source>
</evidence>
<keyword evidence="7 8" id="KW-0472">Membrane</keyword>
<feature type="transmembrane region" description="Helical" evidence="8">
    <location>
        <begin position="164"/>
        <end position="183"/>
    </location>
</feature>
<feature type="transmembrane region" description="Helical" evidence="8">
    <location>
        <begin position="221"/>
        <end position="249"/>
    </location>
</feature>
<comment type="subcellular location">
    <subcellularLocation>
        <location evidence="1">Cell inner membrane</location>
        <topology evidence="1">Multi-pass membrane protein</topology>
    </subcellularLocation>
    <subcellularLocation>
        <location evidence="8">Cell membrane</location>
        <topology evidence="8">Multi-pass membrane protein</topology>
    </subcellularLocation>
</comment>
<evidence type="ECO:0000256" key="3">
    <source>
        <dbReference type="ARBA" id="ARBA00022475"/>
    </source>
</evidence>
<sequence>MLDEASVADVTAGTPEVIKSKKPVSRFRLISSRLRSTPRFWVGFIGLAVISLWAIFGLAPNAWNYTDLDVRNMGASPSGLHWFGTSDIGEDIYAQTIVGLRKSLIIGLIVGPLAAIIAGIIGAVAGYIGGWWDRAIVWVIDLLLVLPSLFIFILLSQVLKSKSWVALIFLLSGFGWMIMARVIRAQTKSLRERDFIKAARFMGVDTWTIIRRHVLPNVSSLLIIDATLGIGGAILSETTLSFFGFGIQAPDVSLGTLLSAGQGAAATRPWLFIFPAAILVFTVLSASLVGDALRDAVDPTSGVNRD</sequence>
<feature type="transmembrane region" description="Helical" evidence="8">
    <location>
        <begin position="135"/>
        <end position="158"/>
    </location>
</feature>
<dbReference type="Gene3D" id="1.10.3720.10">
    <property type="entry name" value="MetI-like"/>
    <property type="match status" value="1"/>
</dbReference>
<comment type="caution">
    <text evidence="10">The sequence shown here is derived from an EMBL/GenBank/DDBJ whole genome shotgun (WGS) entry which is preliminary data.</text>
</comment>
<proteinExistence type="inferred from homology"/>
<reference evidence="10 11" key="1">
    <citation type="submission" date="2018-05" db="EMBL/GenBank/DDBJ databases">
        <title>Genetic diversity of glacier-inhabiting Cryobacterium bacteria in China and description of Cryobacterium mengkeensis sp. nov. and Arthrobacter glacialis sp. nov.</title>
        <authorList>
            <person name="Liu Q."/>
            <person name="Xin Y.-H."/>
        </authorList>
    </citation>
    <scope>NUCLEOTIDE SEQUENCE [LARGE SCALE GENOMIC DNA]</scope>
    <source>
        <strain evidence="10 11">B7</strain>
    </source>
</reference>
<accession>A0A2V5J8E1</accession>
<dbReference type="InterPro" id="IPR035906">
    <property type="entry name" value="MetI-like_sf"/>
</dbReference>
<dbReference type="GO" id="GO:0005886">
    <property type="term" value="C:plasma membrane"/>
    <property type="evidence" value="ECO:0007669"/>
    <property type="project" value="UniProtKB-SubCell"/>
</dbReference>
<evidence type="ECO:0000256" key="2">
    <source>
        <dbReference type="ARBA" id="ARBA00022448"/>
    </source>
</evidence>
<dbReference type="InterPro" id="IPR000515">
    <property type="entry name" value="MetI-like"/>
</dbReference>
<dbReference type="PANTHER" id="PTHR43386:SF2">
    <property type="entry name" value="OLIGOPEPTIDE TRANSPORT SYSTEM PERMEASE PROTEIN OPPC"/>
    <property type="match status" value="1"/>
</dbReference>
<keyword evidence="5 8" id="KW-0812">Transmembrane</keyword>
<organism evidence="10 11">
    <name type="scientific">Arthrobacter psychrolactophilus</name>
    <dbReference type="NCBI Taxonomy" id="92442"/>
    <lineage>
        <taxon>Bacteria</taxon>
        <taxon>Bacillati</taxon>
        <taxon>Actinomycetota</taxon>
        <taxon>Actinomycetes</taxon>
        <taxon>Micrococcales</taxon>
        <taxon>Micrococcaceae</taxon>
        <taxon>Arthrobacter</taxon>
    </lineage>
</organism>
<keyword evidence="6 8" id="KW-1133">Transmembrane helix</keyword>
<dbReference type="GO" id="GO:0055085">
    <property type="term" value="P:transmembrane transport"/>
    <property type="evidence" value="ECO:0007669"/>
    <property type="project" value="InterPro"/>
</dbReference>
<dbReference type="InterPro" id="IPR050366">
    <property type="entry name" value="BP-dependent_transpt_permease"/>
</dbReference>
<evidence type="ECO:0000256" key="4">
    <source>
        <dbReference type="ARBA" id="ARBA00022519"/>
    </source>
</evidence>
<keyword evidence="11" id="KW-1185">Reference proteome</keyword>
<dbReference type="PROSITE" id="PS50928">
    <property type="entry name" value="ABC_TM1"/>
    <property type="match status" value="1"/>
</dbReference>
<protein>
    <submittedName>
        <fullName evidence="10">Peptide ABC transporter permease</fullName>
    </submittedName>
</protein>
<keyword evidence="4" id="KW-0997">Cell inner membrane</keyword>
<keyword evidence="2 8" id="KW-0813">Transport</keyword>